<dbReference type="Proteomes" id="UP001258207">
    <property type="component" value="Chromosome"/>
</dbReference>
<gene>
    <name evidence="2" type="ORF">RI108_04810</name>
</gene>
<feature type="chain" id="PRO_5042617459" evidence="1">
    <location>
        <begin position="32"/>
        <end position="303"/>
    </location>
</feature>
<dbReference type="RefSeq" id="WP_310792452.1">
    <property type="nucleotide sequence ID" value="NZ_CP134081.1"/>
</dbReference>
<keyword evidence="1" id="KW-0732">Signal</keyword>
<protein>
    <submittedName>
        <fullName evidence="2">TIGR02285 family protein</fullName>
    </submittedName>
</protein>
<dbReference type="AlphaFoldDB" id="A0AAJ6MUK2"/>
<evidence type="ECO:0000313" key="2">
    <source>
        <dbReference type="EMBL" id="WNC10753.1"/>
    </source>
</evidence>
<evidence type="ECO:0000256" key="1">
    <source>
        <dbReference type="SAM" id="SignalP"/>
    </source>
</evidence>
<dbReference type="EMBL" id="CP134081">
    <property type="protein sequence ID" value="WNC10753.1"/>
    <property type="molecule type" value="Genomic_DNA"/>
</dbReference>
<dbReference type="NCBIfam" id="TIGR02285">
    <property type="entry name" value="TIGR02285 family protein"/>
    <property type="match status" value="1"/>
</dbReference>
<evidence type="ECO:0000313" key="3">
    <source>
        <dbReference type="Proteomes" id="UP001258207"/>
    </source>
</evidence>
<sequence>MDLCPRILPTGSLLLSLALCACLLTAPHAQGRETITWLLRDLAPLTVARGPDRNRGAVDQTLPLLRAALPDYDHAVLRVNRARASQMLAEPGLYCDPALLWTAEREQTIFYSVPSMNVLSSALIMQRSDLPLIARFMEDGKVDLSALLHSGTIALGTIAGRSYGRVVDSILADAQGSQILAHHGNDAMGSLLRMERLGRIKALLGYWLEARYQARQEGLDPEQLVQVPIKGAASTQIVHVGCSDSPTGRRVVDALNPVLLELRNTQLAQLYAQWLSPREQPGYLRETQALFNTGGQETYCNQR</sequence>
<dbReference type="PROSITE" id="PS51257">
    <property type="entry name" value="PROKAR_LIPOPROTEIN"/>
    <property type="match status" value="1"/>
</dbReference>
<dbReference type="InterPro" id="IPR011972">
    <property type="entry name" value="CHP02285"/>
</dbReference>
<name>A0AAJ6MUK2_9PSED</name>
<reference evidence="2" key="1">
    <citation type="submission" date="2023-09" db="EMBL/GenBank/DDBJ databases">
        <title>First report of Pseudomonas coleopterorum DJ13 causing leaf spot on Rhododendron pulchrum Sweet in China.</title>
        <authorList>
            <person name="Zhang Y."/>
        </authorList>
    </citation>
    <scope>NUCLEOTIDE SEQUENCE</scope>
    <source>
        <strain evidence="2">DJ13</strain>
    </source>
</reference>
<proteinExistence type="predicted"/>
<accession>A0AAJ6MUK2</accession>
<dbReference type="SUPFAM" id="SSF53850">
    <property type="entry name" value="Periplasmic binding protein-like II"/>
    <property type="match status" value="1"/>
</dbReference>
<feature type="signal peptide" evidence="1">
    <location>
        <begin position="1"/>
        <end position="31"/>
    </location>
</feature>
<organism evidence="2 3">
    <name type="scientific">Pseudomonas coleopterorum</name>
    <dbReference type="NCBI Taxonomy" id="1605838"/>
    <lineage>
        <taxon>Bacteria</taxon>
        <taxon>Pseudomonadati</taxon>
        <taxon>Pseudomonadota</taxon>
        <taxon>Gammaproteobacteria</taxon>
        <taxon>Pseudomonadales</taxon>
        <taxon>Pseudomonadaceae</taxon>
        <taxon>Pseudomonas</taxon>
    </lineage>
</organism>